<name>A0A7S0C1C9_9STRA</name>
<sequence>MYFVRDPGYSDTARMLIERNARFVWRWISMTMIYRSRVTGSGVYTPSIAFGNVFLNRLCKGGDSLSAAFGARVEKKLTILFGLFFSYAWVAWKIAKIIPL</sequence>
<accession>A0A7S0C1C9</accession>
<dbReference type="AlphaFoldDB" id="A0A7S0C1C9"/>
<dbReference type="EMBL" id="HBEL01010644">
    <property type="protein sequence ID" value="CAD8408934.1"/>
    <property type="molecule type" value="Transcribed_RNA"/>
</dbReference>
<evidence type="ECO:0000313" key="1">
    <source>
        <dbReference type="EMBL" id="CAD8408934.1"/>
    </source>
</evidence>
<organism evidence="1">
    <name type="scientific">Proboscia inermis</name>
    <dbReference type="NCBI Taxonomy" id="420281"/>
    <lineage>
        <taxon>Eukaryota</taxon>
        <taxon>Sar</taxon>
        <taxon>Stramenopiles</taxon>
        <taxon>Ochrophyta</taxon>
        <taxon>Bacillariophyta</taxon>
        <taxon>Coscinodiscophyceae</taxon>
        <taxon>Rhizosoleniophycidae</taxon>
        <taxon>Rhizosoleniales</taxon>
        <taxon>Rhizosoleniaceae</taxon>
        <taxon>Proboscia</taxon>
    </lineage>
</organism>
<protein>
    <submittedName>
        <fullName evidence="1">Uncharacterized protein</fullName>
    </submittedName>
</protein>
<reference evidence="1" key="1">
    <citation type="submission" date="2021-01" db="EMBL/GenBank/DDBJ databases">
        <authorList>
            <person name="Corre E."/>
            <person name="Pelletier E."/>
            <person name="Niang G."/>
            <person name="Scheremetjew M."/>
            <person name="Finn R."/>
            <person name="Kale V."/>
            <person name="Holt S."/>
            <person name="Cochrane G."/>
            <person name="Meng A."/>
            <person name="Brown T."/>
            <person name="Cohen L."/>
        </authorList>
    </citation>
    <scope>NUCLEOTIDE SEQUENCE</scope>
    <source>
        <strain evidence="1">CCAP1064/1</strain>
    </source>
</reference>
<proteinExistence type="predicted"/>
<gene>
    <name evidence="1" type="ORF">PINE0816_LOCUS5056</name>
</gene>